<protein>
    <recommendedName>
        <fullName evidence="2">Alpha/beta hydrolase</fullName>
    </recommendedName>
</protein>
<sequence length="497" mass="55622">MSLHEQCIHLKNGKLAADTPFEHVSSLVSRAVEHGNIVLHFHGGLVSRDTALENAARLSSSYTKGKAYPVFFIWESGIPEILRNNLDEICSEEFFRHLWKLLLKVVFRKLSKVEGIRGPVSLTDTPESSILTASVDEALGSQNPSLLKSFTVDKKISELSDFERLSLEQELYLDYQLVSEIQKISQTLRTPEAIEQEKKERGFHVRASTVTLIDPDALDRFITRPSSGEKGLIETGKMIQAIAALAARTVSRFVNKRDHGLHATIVEEILRELYLSNAGKFIWELMKKDTADAFGDNEKIFGGSAFLSEIAAKSDPAAPPRITVVGHSTGAIYIAEFLDKAAELLPDQHFEIIFLAPAATFAKITGSIERHKHRIDSFRMFTMQDKLEKADKLVPFLYPHSLLYFISGVLENGYDVPVIGMQRFFNRRLFPDRRFPELTVARNFINSTPGGVVWSVTKSDSLAGMKSASLKHGDFDNDKKTLKSIEHLLKKGFSNGS</sequence>
<gene>
    <name evidence="1" type="ordered locus">Cphamn1_1330</name>
</gene>
<dbReference type="EMBL" id="CP001101">
    <property type="protein sequence ID" value="ACE04260.1"/>
    <property type="molecule type" value="Genomic_DNA"/>
</dbReference>
<organism evidence="1">
    <name type="scientific">Chlorobium phaeobacteroides (strain BS1)</name>
    <dbReference type="NCBI Taxonomy" id="331678"/>
    <lineage>
        <taxon>Bacteria</taxon>
        <taxon>Pseudomonadati</taxon>
        <taxon>Chlorobiota</taxon>
        <taxon>Chlorobiia</taxon>
        <taxon>Chlorobiales</taxon>
        <taxon>Chlorobiaceae</taxon>
        <taxon>Chlorobium/Pelodictyon group</taxon>
        <taxon>Chlorobium</taxon>
    </lineage>
</organism>
<proteinExistence type="predicted"/>
<dbReference type="STRING" id="331678.Cphamn1_1330"/>
<accession>B3EJ60</accession>
<dbReference type="KEGG" id="cpb:Cphamn1_1330"/>
<name>B3EJ60_CHLPB</name>
<evidence type="ECO:0000313" key="1">
    <source>
        <dbReference type="EMBL" id="ACE04260.1"/>
    </source>
</evidence>
<dbReference type="OrthoDB" id="1491023at2"/>
<evidence type="ECO:0008006" key="2">
    <source>
        <dbReference type="Google" id="ProtNLM"/>
    </source>
</evidence>
<reference evidence="1" key="1">
    <citation type="submission" date="2008-06" db="EMBL/GenBank/DDBJ databases">
        <title>Complete sequence of Chlorobium phaeobacteroides BS1.</title>
        <authorList>
            <consortium name="US DOE Joint Genome Institute"/>
            <person name="Lucas S."/>
            <person name="Copeland A."/>
            <person name="Lapidus A."/>
            <person name="Glavina del Rio T."/>
            <person name="Dalin E."/>
            <person name="Tice H."/>
            <person name="Bruce D."/>
            <person name="Goodwin L."/>
            <person name="Pitluck S."/>
            <person name="Schmutz J."/>
            <person name="Larimer F."/>
            <person name="Land M."/>
            <person name="Hauser L."/>
            <person name="Kyrpides N."/>
            <person name="Ovchinnikova G."/>
            <person name="Li T."/>
            <person name="Liu Z."/>
            <person name="Zhao F."/>
            <person name="Overmann J."/>
            <person name="Bryant D.A."/>
            <person name="Richardson P."/>
        </authorList>
    </citation>
    <scope>NUCLEOTIDE SEQUENCE [LARGE SCALE GENOMIC DNA]</scope>
    <source>
        <strain evidence="1">BS1</strain>
    </source>
</reference>
<dbReference type="AlphaFoldDB" id="B3EJ60"/>
<dbReference type="HOGENOM" id="CLU_530874_0_0_10"/>
<dbReference type="eggNOG" id="COG4870">
    <property type="taxonomic scope" value="Bacteria"/>
</dbReference>